<dbReference type="SUPFAM" id="SSF56112">
    <property type="entry name" value="Protein kinase-like (PK-like)"/>
    <property type="match status" value="1"/>
</dbReference>
<dbReference type="InterPro" id="IPR011009">
    <property type="entry name" value="Kinase-like_dom_sf"/>
</dbReference>
<comment type="caution">
    <text evidence="2">The sequence shown here is derived from an EMBL/GenBank/DDBJ whole genome shotgun (WGS) entry which is preliminary data.</text>
</comment>
<dbReference type="Gene3D" id="1.10.510.10">
    <property type="entry name" value="Transferase(Phosphotransferase) domain 1"/>
    <property type="match status" value="1"/>
</dbReference>
<name>A0A2J8Q6G3_PANTR</name>
<proteinExistence type="predicted"/>
<dbReference type="AlphaFoldDB" id="A0A2J8Q6G3"/>
<dbReference type="EMBL" id="NBAG03000071">
    <property type="protein sequence ID" value="PNI91852.1"/>
    <property type="molecule type" value="Genomic_DNA"/>
</dbReference>
<sequence>KNQKLKLPGNSRLPSEALESSSGKSPLEISRFKVKNVKTGSASGCNSEEIRKLVSVEREQEPLGEDCPSELREIIDQCRAHDPSLRPSVDEILKKLSTFSK</sequence>
<dbReference type="Proteomes" id="UP000236370">
    <property type="component" value="Unassembled WGS sequence"/>
</dbReference>
<evidence type="ECO:0000256" key="1">
    <source>
        <dbReference type="SAM" id="MobiDB-lite"/>
    </source>
</evidence>
<feature type="non-terminal residue" evidence="2">
    <location>
        <position position="1"/>
    </location>
</feature>
<evidence type="ECO:0000313" key="3">
    <source>
        <dbReference type="Proteomes" id="UP000236370"/>
    </source>
</evidence>
<evidence type="ECO:0000313" key="2">
    <source>
        <dbReference type="EMBL" id="PNI91852.1"/>
    </source>
</evidence>
<accession>A0A2J8Q6G3</accession>
<feature type="region of interest" description="Disordered" evidence="1">
    <location>
        <begin position="1"/>
        <end position="25"/>
    </location>
</feature>
<protein>
    <submittedName>
        <fullName evidence="2">MLKL isoform 6</fullName>
    </submittedName>
</protein>
<gene>
    <name evidence="2" type="ORF">CK820_G0042743</name>
</gene>
<reference evidence="2 3" key="1">
    <citation type="submission" date="2017-12" db="EMBL/GenBank/DDBJ databases">
        <title>High-resolution comparative analysis of great ape genomes.</title>
        <authorList>
            <person name="Pollen A."/>
            <person name="Hastie A."/>
            <person name="Hormozdiari F."/>
            <person name="Dougherty M."/>
            <person name="Liu R."/>
            <person name="Chaisson M."/>
            <person name="Hoppe E."/>
            <person name="Hill C."/>
            <person name="Pang A."/>
            <person name="Hillier L."/>
            <person name="Baker C."/>
            <person name="Armstrong J."/>
            <person name="Shendure J."/>
            <person name="Paten B."/>
            <person name="Wilson R."/>
            <person name="Chao H."/>
            <person name="Schneider V."/>
            <person name="Ventura M."/>
            <person name="Kronenberg Z."/>
            <person name="Murali S."/>
            <person name="Gordon D."/>
            <person name="Cantsilieris S."/>
            <person name="Munson K."/>
            <person name="Nelson B."/>
            <person name="Raja A."/>
            <person name="Underwood J."/>
            <person name="Diekhans M."/>
            <person name="Fiddes I."/>
            <person name="Haussler D."/>
            <person name="Eichler E."/>
        </authorList>
    </citation>
    <scope>NUCLEOTIDE SEQUENCE [LARGE SCALE GENOMIC DNA]</scope>
    <source>
        <strain evidence="2">Yerkes chimp pedigree #C0471</strain>
    </source>
</reference>
<organism evidence="2 3">
    <name type="scientific">Pan troglodytes</name>
    <name type="common">Chimpanzee</name>
    <dbReference type="NCBI Taxonomy" id="9598"/>
    <lineage>
        <taxon>Eukaryota</taxon>
        <taxon>Metazoa</taxon>
        <taxon>Chordata</taxon>
        <taxon>Craniata</taxon>
        <taxon>Vertebrata</taxon>
        <taxon>Euteleostomi</taxon>
        <taxon>Mammalia</taxon>
        <taxon>Eutheria</taxon>
        <taxon>Euarchontoglires</taxon>
        <taxon>Primates</taxon>
        <taxon>Haplorrhini</taxon>
        <taxon>Catarrhini</taxon>
        <taxon>Hominidae</taxon>
        <taxon>Pan</taxon>
    </lineage>
</organism>